<dbReference type="PANTHER" id="PTHR46118:SF4">
    <property type="entry name" value="PROTEIN ABHD11"/>
    <property type="match status" value="1"/>
</dbReference>
<dbReference type="InterPro" id="IPR029058">
    <property type="entry name" value="AB_hydrolase_fold"/>
</dbReference>
<proteinExistence type="inferred from homology"/>
<dbReference type="Proteomes" id="UP000054560">
    <property type="component" value="Unassembled WGS sequence"/>
</dbReference>
<dbReference type="OrthoDB" id="8119704at2759"/>
<dbReference type="Gene3D" id="3.40.50.1820">
    <property type="entry name" value="alpha/beta hydrolase"/>
    <property type="match status" value="1"/>
</dbReference>
<name>A0A0L0EZH0_9EUKA</name>
<evidence type="ECO:0000256" key="2">
    <source>
        <dbReference type="ARBA" id="ARBA00022801"/>
    </source>
</evidence>
<keyword evidence="2" id="KW-0378">Hydrolase</keyword>
<protein>
    <recommendedName>
        <fullName evidence="5">AB hydrolase-1 domain-containing protein</fullName>
    </recommendedName>
</protein>
<gene>
    <name evidence="3" type="ORF">SARC_17683</name>
</gene>
<evidence type="ECO:0000256" key="1">
    <source>
        <dbReference type="ARBA" id="ARBA00008645"/>
    </source>
</evidence>
<dbReference type="RefSeq" id="XP_014143703.1">
    <property type="nucleotide sequence ID" value="XM_014288228.1"/>
</dbReference>
<dbReference type="AlphaFoldDB" id="A0A0L0EZH0"/>
<dbReference type="SUPFAM" id="SSF53474">
    <property type="entry name" value="alpha/beta-Hydrolases"/>
    <property type="match status" value="1"/>
</dbReference>
<reference evidence="3 4" key="1">
    <citation type="submission" date="2011-02" db="EMBL/GenBank/DDBJ databases">
        <title>The Genome Sequence of Sphaeroforma arctica JP610.</title>
        <authorList>
            <consortium name="The Broad Institute Genome Sequencing Platform"/>
            <person name="Russ C."/>
            <person name="Cuomo C."/>
            <person name="Young S.K."/>
            <person name="Zeng Q."/>
            <person name="Gargeya S."/>
            <person name="Alvarado L."/>
            <person name="Berlin A."/>
            <person name="Chapman S.B."/>
            <person name="Chen Z."/>
            <person name="Freedman E."/>
            <person name="Gellesch M."/>
            <person name="Goldberg J."/>
            <person name="Griggs A."/>
            <person name="Gujja S."/>
            <person name="Heilman E."/>
            <person name="Heiman D."/>
            <person name="Howarth C."/>
            <person name="Mehta T."/>
            <person name="Neiman D."/>
            <person name="Pearson M."/>
            <person name="Roberts A."/>
            <person name="Saif S."/>
            <person name="Shea T."/>
            <person name="Shenoy N."/>
            <person name="Sisk P."/>
            <person name="Stolte C."/>
            <person name="Sykes S."/>
            <person name="White J."/>
            <person name="Yandava C."/>
            <person name="Burger G."/>
            <person name="Gray M.W."/>
            <person name="Holland P.W.H."/>
            <person name="King N."/>
            <person name="Lang F.B.F."/>
            <person name="Roger A.J."/>
            <person name="Ruiz-Trillo I."/>
            <person name="Haas B."/>
            <person name="Nusbaum C."/>
            <person name="Birren B."/>
        </authorList>
    </citation>
    <scope>NUCLEOTIDE SEQUENCE [LARGE SCALE GENOMIC DNA]</scope>
    <source>
        <strain evidence="3 4">JP610</strain>
    </source>
</reference>
<dbReference type="GO" id="GO:0052689">
    <property type="term" value="F:carboxylic ester hydrolase activity"/>
    <property type="evidence" value="ECO:0007669"/>
    <property type="project" value="TreeGrafter"/>
</dbReference>
<dbReference type="PANTHER" id="PTHR46118">
    <property type="entry name" value="PROTEIN ABHD11"/>
    <property type="match status" value="1"/>
</dbReference>
<feature type="non-terminal residue" evidence="3">
    <location>
        <position position="51"/>
    </location>
</feature>
<sequence>MSMNASRINYLRNHGTSPHTDTMTYEDMALDIEKYLKDNGISQADIIGHSL</sequence>
<evidence type="ECO:0008006" key="5">
    <source>
        <dbReference type="Google" id="ProtNLM"/>
    </source>
</evidence>
<accession>A0A0L0EZH0</accession>
<dbReference type="GeneID" id="25918187"/>
<evidence type="ECO:0000313" key="3">
    <source>
        <dbReference type="EMBL" id="KNC69801.1"/>
    </source>
</evidence>
<organism evidence="3 4">
    <name type="scientific">Sphaeroforma arctica JP610</name>
    <dbReference type="NCBI Taxonomy" id="667725"/>
    <lineage>
        <taxon>Eukaryota</taxon>
        <taxon>Ichthyosporea</taxon>
        <taxon>Ichthyophonida</taxon>
        <taxon>Sphaeroforma</taxon>
    </lineage>
</organism>
<comment type="similarity">
    <text evidence="1">Belongs to the AB hydrolase superfamily.</text>
</comment>
<evidence type="ECO:0000313" key="4">
    <source>
        <dbReference type="Proteomes" id="UP000054560"/>
    </source>
</evidence>
<keyword evidence="4" id="KW-1185">Reference proteome</keyword>
<dbReference type="EMBL" id="KQ253266">
    <property type="protein sequence ID" value="KNC69801.1"/>
    <property type="molecule type" value="Genomic_DNA"/>
</dbReference>